<feature type="domain" description="TET-Associated Glycosyltransferase" evidence="1">
    <location>
        <begin position="7"/>
        <end position="150"/>
    </location>
</feature>
<proteinExistence type="predicted"/>
<dbReference type="InterPro" id="IPR049100">
    <property type="entry name" value="TAGT"/>
</dbReference>
<sequence>MTSSSRFPFYIVSHNRADNCLTADCLDNYDADFFIVIESEDYEAYSEHWDEDVLLTVPQEYKEQYETYDSLGFEKPKGPGPARNFAWEHSIEQGYDWHWVMDDNIKRFYFYSDNKMFTFTDESAFRAMEDFILQYKNIAMAGPHYFMFVARKD</sequence>
<protein>
    <recommendedName>
        <fullName evidence="1">TET-Associated Glycosyltransferase domain-containing protein</fullName>
    </recommendedName>
</protein>
<reference evidence="2" key="1">
    <citation type="journal article" date="2010" name="Environ. Microbiol.">
        <title>The metavirome of a hypersaline environment.</title>
        <authorList>
            <person name="Santos F."/>
            <person name="Yarza P."/>
            <person name="Parro V."/>
            <person name="Briones C."/>
            <person name="Anton J."/>
        </authorList>
    </citation>
    <scope>NUCLEOTIDE SEQUENCE</scope>
</reference>
<organism evidence="2">
    <name type="scientific">uncultured virus</name>
    <dbReference type="NCBI Taxonomy" id="340016"/>
    <lineage>
        <taxon>Viruses</taxon>
        <taxon>environmental samples</taxon>
    </lineage>
</organism>
<dbReference type="Pfam" id="PF20691">
    <property type="entry name" value="TAGT"/>
    <property type="match status" value="1"/>
</dbReference>
<dbReference type="EMBL" id="GU735200">
    <property type="protein sequence ID" value="ADE29210.1"/>
    <property type="molecule type" value="Genomic_DNA"/>
</dbReference>
<name>D5L2F1_9VIRU</name>
<evidence type="ECO:0000259" key="1">
    <source>
        <dbReference type="Pfam" id="PF20691"/>
    </source>
</evidence>
<accession>D5L2F1</accession>
<evidence type="ECO:0000313" key="2">
    <source>
        <dbReference type="EMBL" id="ADE29210.1"/>
    </source>
</evidence>